<dbReference type="InterPro" id="IPR018484">
    <property type="entry name" value="FGGY_N"/>
</dbReference>
<comment type="catalytic activity">
    <reaction evidence="4">
        <text>D-xylulose + ATP = D-xylulose 5-phosphate + ADP + H(+)</text>
        <dbReference type="Rhea" id="RHEA:10964"/>
        <dbReference type="ChEBI" id="CHEBI:15378"/>
        <dbReference type="ChEBI" id="CHEBI:17140"/>
        <dbReference type="ChEBI" id="CHEBI:30616"/>
        <dbReference type="ChEBI" id="CHEBI:57737"/>
        <dbReference type="ChEBI" id="CHEBI:456216"/>
        <dbReference type="EC" id="2.7.1.17"/>
    </reaction>
</comment>
<organism evidence="6 7">
    <name type="scientific">Sus scrofa</name>
    <name type="common">Pig</name>
    <dbReference type="NCBI Taxonomy" id="9823"/>
    <lineage>
        <taxon>Eukaryota</taxon>
        <taxon>Metazoa</taxon>
        <taxon>Chordata</taxon>
        <taxon>Craniata</taxon>
        <taxon>Vertebrata</taxon>
        <taxon>Euteleostomi</taxon>
        <taxon>Mammalia</taxon>
        <taxon>Eutheria</taxon>
        <taxon>Laurasiatheria</taxon>
        <taxon>Artiodactyla</taxon>
        <taxon>Suina</taxon>
        <taxon>Suidae</taxon>
        <taxon>Sus</taxon>
    </lineage>
</organism>
<evidence type="ECO:0000313" key="7">
    <source>
        <dbReference type="Proteomes" id="UP000694570"/>
    </source>
</evidence>
<dbReference type="PANTHER" id="PTHR10196">
    <property type="entry name" value="SUGAR KINASE"/>
    <property type="match status" value="1"/>
</dbReference>
<dbReference type="EC" id="2.7.1.17" evidence="4"/>
<evidence type="ECO:0000256" key="2">
    <source>
        <dbReference type="ARBA" id="ARBA00022679"/>
    </source>
</evidence>
<dbReference type="GO" id="GO:0005524">
    <property type="term" value="F:ATP binding"/>
    <property type="evidence" value="ECO:0007669"/>
    <property type="project" value="UniProtKB-KW"/>
</dbReference>
<comment type="function">
    <text evidence="4">Phosphorylates D-xylulose to produce D-xylulose 5-phosphate, a molecule that may play an important role in the regulation of glucose metabolism and lipogenesis.</text>
</comment>
<protein>
    <recommendedName>
        <fullName evidence="4">Xylulose kinase</fullName>
        <ecNumber evidence="4">2.7.1.17</ecNumber>
    </recommendedName>
</protein>
<dbReference type="PANTHER" id="PTHR10196:SF57">
    <property type="entry name" value="XYLULOSE KINASE"/>
    <property type="match status" value="1"/>
</dbReference>
<keyword evidence="4" id="KW-0119">Carbohydrate metabolism</keyword>
<dbReference type="Gene3D" id="3.30.420.40">
    <property type="match status" value="2"/>
</dbReference>
<keyword evidence="4" id="KW-0859">Xylose metabolism</keyword>
<reference evidence="6" key="1">
    <citation type="submission" date="2025-08" db="UniProtKB">
        <authorList>
            <consortium name="Ensembl"/>
        </authorList>
    </citation>
    <scope>IDENTIFICATION</scope>
</reference>
<accession>A0A8D0VUT2</accession>
<dbReference type="Pfam" id="PF00370">
    <property type="entry name" value="FGGY_N"/>
    <property type="match status" value="1"/>
</dbReference>
<keyword evidence="4" id="KW-0067">ATP-binding</keyword>
<dbReference type="GO" id="GO:0042732">
    <property type="term" value="P:D-xylose metabolic process"/>
    <property type="evidence" value="ECO:0007669"/>
    <property type="project" value="UniProtKB-UniRule"/>
</dbReference>
<dbReference type="Ensembl" id="ENSSSCT00030026208.1">
    <property type="protein sequence ID" value="ENSSSCP00030011715.1"/>
    <property type="gene ID" value="ENSSSCG00030018936.1"/>
</dbReference>
<keyword evidence="4" id="KW-0547">Nucleotide-binding</keyword>
<dbReference type="CDD" id="cd07776">
    <property type="entry name" value="ASKHA_NBD_FGGY_SpXK-like"/>
    <property type="match status" value="1"/>
</dbReference>
<evidence type="ECO:0000256" key="1">
    <source>
        <dbReference type="ARBA" id="ARBA00009156"/>
    </source>
</evidence>
<dbReference type="FunFam" id="3.30.420.40:FF:000096">
    <property type="entry name" value="xylulose kinase"/>
    <property type="match status" value="1"/>
</dbReference>
<evidence type="ECO:0000313" key="6">
    <source>
        <dbReference type="Ensembl" id="ENSSSCP00030011715.1"/>
    </source>
</evidence>
<name>A0A8D0VUT2_PIG</name>
<dbReference type="Proteomes" id="UP000694570">
    <property type="component" value="Unplaced"/>
</dbReference>
<dbReference type="GO" id="GO:0005997">
    <property type="term" value="P:xylulose metabolic process"/>
    <property type="evidence" value="ECO:0007669"/>
    <property type="project" value="UniProtKB-UniRule"/>
</dbReference>
<dbReference type="AlphaFoldDB" id="A0A8D0VUT2"/>
<dbReference type="GO" id="GO:0004856">
    <property type="term" value="F:D-xylulokinase activity"/>
    <property type="evidence" value="ECO:0007669"/>
    <property type="project" value="UniProtKB-UniRule"/>
</dbReference>
<keyword evidence="3 4" id="KW-0418">Kinase</keyword>
<gene>
    <name evidence="6" type="primary">XYLB</name>
</gene>
<dbReference type="InterPro" id="IPR043129">
    <property type="entry name" value="ATPase_NBD"/>
</dbReference>
<dbReference type="SUPFAM" id="SSF53067">
    <property type="entry name" value="Actin-like ATPase domain"/>
    <property type="match status" value="2"/>
</dbReference>
<comment type="similarity">
    <text evidence="1 4">Belongs to the FGGY kinase family.</text>
</comment>
<keyword evidence="2 4" id="KW-0808">Transferase</keyword>
<feature type="domain" description="Carbohydrate kinase FGGY N-terminal" evidence="5">
    <location>
        <begin position="109"/>
        <end position="260"/>
    </location>
</feature>
<evidence type="ECO:0000259" key="5">
    <source>
        <dbReference type="Pfam" id="PF00370"/>
    </source>
</evidence>
<sequence>MAEHSARHCCLGWDFSTQQVKVVAVDAELNVFYEDSVHFDRDLPEFRTQGGVHVHEDGLTVTSPVLMWVQQHGSVYWKAGANQVLTSLTPDLLLREQLQACFSISDSPVWMDSSTTAQCRQLEATVGGAQALSSLTGSRAYERFTGNQIAKIYQKNPEAYSRTERISLVSSFAASLFLGSYSPIDHSDGSGMNLLQIQDKVWSQACLGACAPGLEEKLGQPVPSCSVVGAISSYFVQRYGFPAGCKVVAFTGDNPASLAGMRLEEGDIAVSLGTSDTLFLWLQEPMPALEGHIFCNPVDPQHYMALLCFKNGSLMREKIRDESASCSWSEFSKALRSTELGNGGNLGFYFDVMEITPEIIGRHRFNAENHEVSAFPWDVEIRALIEGQFMAKKIHAEGLGYRVSLAAGTNMPFSEVVKLAPNPRLAATPTPGAFQVYEALLQRYAVLEQRVLTQTRRPSE</sequence>
<proteinExistence type="inferred from homology"/>
<evidence type="ECO:0000256" key="3">
    <source>
        <dbReference type="ARBA" id="ARBA00022777"/>
    </source>
</evidence>
<dbReference type="InterPro" id="IPR042024">
    <property type="entry name" value="D-XK_euk"/>
</dbReference>
<evidence type="ECO:0000256" key="4">
    <source>
        <dbReference type="RuleBase" id="RU367058"/>
    </source>
</evidence>